<keyword evidence="2 3" id="KW-0810">Translation regulation</keyword>
<dbReference type="Proteomes" id="UP001156870">
    <property type="component" value="Unassembled WGS sequence"/>
</dbReference>
<proteinExistence type="inferred from homology"/>
<keyword evidence="1 3" id="KW-0963">Cytoplasm</keyword>
<dbReference type="InterPro" id="IPR007040">
    <property type="entry name" value="Ribosome_modulation_factor"/>
</dbReference>
<sequence length="67" mass="8113">MKRQKRNPSDRAFSRGYRAGFEGRSRSQCPYETSTIRYEWLHGWREGREDQWNGFDSRASLQRLSNR</sequence>
<dbReference type="RefSeq" id="WP_232593833.1">
    <property type="nucleotide sequence ID" value="NZ_BSPD01000073.1"/>
</dbReference>
<dbReference type="AlphaFoldDB" id="A0AA37T643"/>
<evidence type="ECO:0000256" key="3">
    <source>
        <dbReference type="HAMAP-Rule" id="MF_00919"/>
    </source>
</evidence>
<evidence type="ECO:0000313" key="5">
    <source>
        <dbReference type="EMBL" id="GLS27314.1"/>
    </source>
</evidence>
<dbReference type="NCBIfam" id="NF041886">
    <property type="entry name" value="Rmf_CrpP_fam"/>
    <property type="match status" value="1"/>
</dbReference>
<dbReference type="HAMAP" id="MF_00919">
    <property type="entry name" value="RMF"/>
    <property type="match status" value="1"/>
</dbReference>
<evidence type="ECO:0000313" key="6">
    <source>
        <dbReference type="Proteomes" id="UP001156870"/>
    </source>
</evidence>
<dbReference type="NCBIfam" id="NF011162">
    <property type="entry name" value="PRK14563.1"/>
    <property type="match status" value="1"/>
</dbReference>
<keyword evidence="6" id="KW-1185">Reference proteome</keyword>
<comment type="function">
    <text evidence="3">During stationary phase, converts 70S ribosomes to an inactive dimeric form (100S ribosomes).</text>
</comment>
<dbReference type="Gene3D" id="1.10.10.620">
    <property type="entry name" value="ribosome modulation factor like domain"/>
    <property type="match status" value="1"/>
</dbReference>
<name>A0AA37T643_9GAMM</name>
<feature type="region of interest" description="Disordered" evidence="4">
    <location>
        <begin position="1"/>
        <end position="26"/>
    </location>
</feature>
<evidence type="ECO:0000256" key="4">
    <source>
        <dbReference type="SAM" id="MobiDB-lite"/>
    </source>
</evidence>
<dbReference type="GO" id="GO:0005737">
    <property type="term" value="C:cytoplasm"/>
    <property type="evidence" value="ECO:0007669"/>
    <property type="project" value="UniProtKB-SubCell"/>
</dbReference>
<protein>
    <recommendedName>
        <fullName evidence="3">Ribosome modulation factor</fullName>
        <shortName evidence="3">RMF</shortName>
    </recommendedName>
</protein>
<organism evidence="5 6">
    <name type="scientific">Marinibactrum halimedae</name>
    <dbReference type="NCBI Taxonomy" id="1444977"/>
    <lineage>
        <taxon>Bacteria</taxon>
        <taxon>Pseudomonadati</taxon>
        <taxon>Pseudomonadota</taxon>
        <taxon>Gammaproteobacteria</taxon>
        <taxon>Cellvibrionales</taxon>
        <taxon>Cellvibrionaceae</taxon>
        <taxon>Marinibactrum</taxon>
    </lineage>
</organism>
<dbReference type="InterPro" id="IPR023200">
    <property type="entry name" value="RMF_sf"/>
</dbReference>
<comment type="caution">
    <text evidence="5">The sequence shown here is derived from an EMBL/GenBank/DDBJ whole genome shotgun (WGS) entry which is preliminary data.</text>
</comment>
<comment type="subcellular location">
    <subcellularLocation>
        <location evidence="3">Cytoplasm</location>
    </subcellularLocation>
</comment>
<evidence type="ECO:0000256" key="1">
    <source>
        <dbReference type="ARBA" id="ARBA00022490"/>
    </source>
</evidence>
<dbReference type="GO" id="GO:0006417">
    <property type="term" value="P:regulation of translation"/>
    <property type="evidence" value="ECO:0007669"/>
    <property type="project" value="UniProtKB-UniRule"/>
</dbReference>
<evidence type="ECO:0000256" key="2">
    <source>
        <dbReference type="ARBA" id="ARBA00022845"/>
    </source>
</evidence>
<dbReference type="EMBL" id="BSPD01000073">
    <property type="protein sequence ID" value="GLS27314.1"/>
    <property type="molecule type" value="Genomic_DNA"/>
</dbReference>
<dbReference type="Pfam" id="PF04957">
    <property type="entry name" value="RMF"/>
    <property type="match status" value="1"/>
</dbReference>
<accession>A0AA37T643</accession>
<reference evidence="5 6" key="1">
    <citation type="journal article" date="2014" name="Int. J. Syst. Evol. Microbiol.">
        <title>Complete genome sequence of Corynebacterium casei LMG S-19264T (=DSM 44701T), isolated from a smear-ripened cheese.</title>
        <authorList>
            <consortium name="US DOE Joint Genome Institute (JGI-PGF)"/>
            <person name="Walter F."/>
            <person name="Albersmeier A."/>
            <person name="Kalinowski J."/>
            <person name="Ruckert C."/>
        </authorList>
    </citation>
    <scope>NUCLEOTIDE SEQUENCE [LARGE SCALE GENOMIC DNA]</scope>
    <source>
        <strain evidence="5 6">NBRC 110095</strain>
    </source>
</reference>
<comment type="similarity">
    <text evidence="3">Belongs to the ribosome modulation factor family.</text>
</comment>
<gene>
    <name evidence="3 5" type="primary">rmf</name>
    <name evidence="5" type="ORF">GCM10007877_30330</name>
</gene>